<dbReference type="KEGG" id="acry:AC20117_12200"/>
<evidence type="ECO:0000256" key="1">
    <source>
        <dbReference type="SAM" id="MobiDB-lite"/>
    </source>
</evidence>
<dbReference type="Proteomes" id="UP000181917">
    <property type="component" value="Unassembled WGS sequence"/>
</dbReference>
<feature type="region of interest" description="Disordered" evidence="1">
    <location>
        <begin position="201"/>
        <end position="280"/>
    </location>
</feature>
<dbReference type="EMBL" id="FNKH01000002">
    <property type="protein sequence ID" value="SDQ41491.1"/>
    <property type="molecule type" value="Genomic_DNA"/>
</dbReference>
<feature type="compositionally biased region" description="Low complexity" evidence="1">
    <location>
        <begin position="227"/>
        <end position="240"/>
    </location>
</feature>
<feature type="region of interest" description="Disordered" evidence="1">
    <location>
        <begin position="329"/>
        <end position="350"/>
    </location>
</feature>
<evidence type="ECO:0000313" key="3">
    <source>
        <dbReference type="EMBL" id="SDQ41491.1"/>
    </source>
</evidence>
<dbReference type="RefSeq" id="WP_074699510.1">
    <property type="nucleotide sequence ID" value="NZ_CP018863.1"/>
</dbReference>
<gene>
    <name evidence="3" type="ORF">SAMN04489742_1025</name>
</gene>
<keyword evidence="2" id="KW-0732">Signal</keyword>
<feature type="compositionally biased region" description="Gly residues" evidence="1">
    <location>
        <begin position="334"/>
        <end position="345"/>
    </location>
</feature>
<accession>A0A1H1APQ9</accession>
<organism evidence="3 4">
    <name type="scientific">Crystallibacter crystallopoietes</name>
    <dbReference type="NCBI Taxonomy" id="37928"/>
    <lineage>
        <taxon>Bacteria</taxon>
        <taxon>Bacillati</taxon>
        <taxon>Actinomycetota</taxon>
        <taxon>Actinomycetes</taxon>
        <taxon>Micrococcales</taxon>
        <taxon>Micrococcaceae</taxon>
        <taxon>Crystallibacter</taxon>
    </lineage>
</organism>
<proteinExistence type="predicted"/>
<protein>
    <submittedName>
        <fullName evidence="3">Uncharacterized protein</fullName>
    </submittedName>
</protein>
<name>A0A1H1APQ9_9MICC</name>
<dbReference type="STRING" id="37928.SAMN04489742_1025"/>
<sequence>MGNRLAKPAAVSARVLLAAGLGALGWTFFSTTTAAASDESAGLTAVETALQAAEKPAAELTDPAVAAVNAVVGQATPDPSGTPAPAAQPAPADLGVIQEVGAAVEDAAPVIEAPATEAVQPVVPAAETVVQELDATVEHLDAAVQDAGLPAVLPEQPLNTVTDAVVGQLDGAVDVVTAPIEVITAPVEQVLEPVTDELSPAVPILPESPAVPVTDSEPAPAEPTPAEPAAEPVPTQAEPASPVVETSPKKPSGSTGVEEAPDRTAGQEISFPSDGPEGSVGVAEAVDLQAQPPSMDIVQLPAPDAAAGISRATEVPSPTAGPIPVAAFPATSGGSSGGGGGGSAGHGSADAYLTGGKYQWVAAGLAHRAESVALPASPVFDPGSTPD</sequence>
<keyword evidence="4" id="KW-1185">Reference proteome</keyword>
<feature type="signal peptide" evidence="2">
    <location>
        <begin position="1"/>
        <end position="35"/>
    </location>
</feature>
<evidence type="ECO:0000256" key="2">
    <source>
        <dbReference type="SAM" id="SignalP"/>
    </source>
</evidence>
<dbReference type="AlphaFoldDB" id="A0A1H1APQ9"/>
<feature type="chain" id="PRO_5039229489" evidence="2">
    <location>
        <begin position="36"/>
        <end position="387"/>
    </location>
</feature>
<evidence type="ECO:0000313" key="4">
    <source>
        <dbReference type="Proteomes" id="UP000181917"/>
    </source>
</evidence>
<dbReference type="OrthoDB" id="9987351at2"/>
<reference evidence="3 4" key="1">
    <citation type="submission" date="2016-10" db="EMBL/GenBank/DDBJ databases">
        <authorList>
            <person name="de Groot N.N."/>
        </authorList>
    </citation>
    <scope>NUCLEOTIDE SEQUENCE [LARGE SCALE GENOMIC DNA]</scope>
    <source>
        <strain evidence="3 4">DSM 20117</strain>
    </source>
</reference>